<dbReference type="PANTHER" id="PTHR33099">
    <property type="entry name" value="FE2OG DIOXYGENASE DOMAIN-CONTAINING PROTEIN"/>
    <property type="match status" value="1"/>
</dbReference>
<name>A0A9W5YV56_9EURO</name>
<dbReference type="PANTHER" id="PTHR33099:SF7">
    <property type="entry name" value="MYND-TYPE DOMAIN-CONTAINING PROTEIN"/>
    <property type="match status" value="1"/>
</dbReference>
<gene>
    <name evidence="1" type="ORF">AbraCBS73388_010147</name>
</gene>
<proteinExistence type="predicted"/>
<dbReference type="Gene3D" id="2.60.120.620">
    <property type="entry name" value="q2cbj1_9rhob like domain"/>
    <property type="match status" value="1"/>
</dbReference>
<evidence type="ECO:0000313" key="1">
    <source>
        <dbReference type="EMBL" id="GKZ23582.1"/>
    </source>
</evidence>
<dbReference type="EMBL" id="BROQ01000070">
    <property type="protein sequence ID" value="GKZ23582.1"/>
    <property type="molecule type" value="Genomic_DNA"/>
</dbReference>
<sequence>MAALTDIKEGLKVTLETIQSSASFLTGRDSVGLAMPGLDVPGVGNIRLPISADDAKAIAQCCDRSRSADESVRRTWQLDPGQFSLQNPNWQQQISALVVQAMTRLGLTAHSDEVTAELYKLLINEEGAFFRQHHDSEKADGMFATLVVYLPSKYDGGDLVASHRGSKIVRRTAPYSQFSSSWFAWVALVYDLIHRPSVGLGVSSVQEYKLVRLLECWESRLDGNDSLNYSAWDGRVDEYCPPGLVYALENQAPKGVRRLGFDIYLANFEKPKSKNSNPKFSRVMDALGVDVAKHLPFHESMLIQEGLLSNRDPNRREYGDFTGNAGTHSFRATGTIIIPKGLRLLFTLHRLRHRAGNIADLLKECRCLALERPNDEVAKRKLLQACNNVIDRGDRSDDVTDQLMQIAVEFDDVVLFPRVIKWLNTKMRPSHLHHIAGFMAKHEFQCLRSELERILQNRISGRKPGFREKYIWLSKLIREYRAMCEKQGRGPSFEVLTWESTTVNRFLSALLKDPESGGHELAKSLASLPKEDSFEKLMALLETKLEHTAFLASFFSSAYTYSINGKLDKAAIDAVLKKLIPKCISTFHIEYRINDPHSVKYKPLRISSRCVINMIKLADFMDFDNSGIFDTLTEYALDLKDGSAASAFTELLIPVAIGLCKHIDHTARSSSTNEQQFVQQMLTKCLTDYVKPAPMVPSDWKAKTTIQCTCDDCALLRGFIQDSSVTTECFPIPEPRRTHLELQLDMSYFTTSIIKSGSPYMLEVEKTRAMLVSQLYEWNRRSQNVKPQLNKLYEYVSLKKMLGDSYDFFREHPNLELPDGHPAIGCLPKENDAEIPQSLVPSKRRHSR</sequence>
<organism evidence="1 2">
    <name type="scientific">Aspergillus brasiliensis</name>
    <dbReference type="NCBI Taxonomy" id="319629"/>
    <lineage>
        <taxon>Eukaryota</taxon>
        <taxon>Fungi</taxon>
        <taxon>Dikarya</taxon>
        <taxon>Ascomycota</taxon>
        <taxon>Pezizomycotina</taxon>
        <taxon>Eurotiomycetes</taxon>
        <taxon>Eurotiomycetidae</taxon>
        <taxon>Eurotiales</taxon>
        <taxon>Aspergillaceae</taxon>
        <taxon>Aspergillus</taxon>
        <taxon>Aspergillus subgen. Circumdati</taxon>
    </lineage>
</organism>
<dbReference type="Proteomes" id="UP001143548">
    <property type="component" value="Unassembled WGS sequence"/>
</dbReference>
<protein>
    <recommendedName>
        <fullName evidence="3">Prolyl 4-hydroxylase alpha subunit Fe(2+) 2OG dioxygenase domain-containing protein</fullName>
    </recommendedName>
</protein>
<evidence type="ECO:0008006" key="3">
    <source>
        <dbReference type="Google" id="ProtNLM"/>
    </source>
</evidence>
<dbReference type="AlphaFoldDB" id="A0A9W5YV56"/>
<comment type="caution">
    <text evidence="1">The sequence shown here is derived from an EMBL/GenBank/DDBJ whole genome shotgun (WGS) entry which is preliminary data.</text>
</comment>
<evidence type="ECO:0000313" key="2">
    <source>
        <dbReference type="Proteomes" id="UP001143548"/>
    </source>
</evidence>
<accession>A0A9W5YV56</accession>
<reference evidence="1" key="1">
    <citation type="submission" date="2022-07" db="EMBL/GenBank/DDBJ databases">
        <title>Taxonomy of Aspergillus series Nigri: significant species reduction supported by multi-species coalescent approaches.</title>
        <authorList>
            <person name="Bian C."/>
            <person name="Kusuya Y."/>
            <person name="Sklenar F."/>
            <person name="D'hooge E."/>
            <person name="Yaguchi T."/>
            <person name="Takahashi H."/>
            <person name="Hubka V."/>
        </authorList>
    </citation>
    <scope>NUCLEOTIDE SEQUENCE</scope>
    <source>
        <strain evidence="1">CBS 733.88</strain>
    </source>
</reference>